<evidence type="ECO:0000313" key="1">
    <source>
        <dbReference type="EMBL" id="KAG2549237.1"/>
    </source>
</evidence>
<comment type="caution">
    <text evidence="1">The sequence shown here is derived from an EMBL/GenBank/DDBJ whole genome shotgun (WGS) entry which is preliminary data.</text>
</comment>
<protein>
    <submittedName>
        <fullName evidence="1">Uncharacterized protein</fullName>
    </submittedName>
</protein>
<keyword evidence="2" id="KW-1185">Reference proteome</keyword>
<name>A0A8T0NIK8_PANVG</name>
<evidence type="ECO:0000313" key="2">
    <source>
        <dbReference type="Proteomes" id="UP000823388"/>
    </source>
</evidence>
<reference evidence="1" key="1">
    <citation type="submission" date="2020-05" db="EMBL/GenBank/DDBJ databases">
        <title>WGS assembly of Panicum virgatum.</title>
        <authorList>
            <person name="Lovell J.T."/>
            <person name="Jenkins J."/>
            <person name="Shu S."/>
            <person name="Juenger T.E."/>
            <person name="Schmutz J."/>
        </authorList>
    </citation>
    <scope>NUCLEOTIDE SEQUENCE</scope>
    <source>
        <strain evidence="1">AP13</strain>
    </source>
</reference>
<accession>A0A8T0NIK8</accession>
<gene>
    <name evidence="1" type="ORF">PVAP13_9KG166700</name>
</gene>
<dbReference type="Proteomes" id="UP000823388">
    <property type="component" value="Chromosome 9K"/>
</dbReference>
<dbReference type="AlphaFoldDB" id="A0A8T0NIK8"/>
<proteinExistence type="predicted"/>
<dbReference type="EMBL" id="CM029053">
    <property type="protein sequence ID" value="KAG2549237.1"/>
    <property type="molecule type" value="Genomic_DNA"/>
</dbReference>
<organism evidence="1 2">
    <name type="scientific">Panicum virgatum</name>
    <name type="common">Blackwell switchgrass</name>
    <dbReference type="NCBI Taxonomy" id="38727"/>
    <lineage>
        <taxon>Eukaryota</taxon>
        <taxon>Viridiplantae</taxon>
        <taxon>Streptophyta</taxon>
        <taxon>Embryophyta</taxon>
        <taxon>Tracheophyta</taxon>
        <taxon>Spermatophyta</taxon>
        <taxon>Magnoliopsida</taxon>
        <taxon>Liliopsida</taxon>
        <taxon>Poales</taxon>
        <taxon>Poaceae</taxon>
        <taxon>PACMAD clade</taxon>
        <taxon>Panicoideae</taxon>
        <taxon>Panicodae</taxon>
        <taxon>Paniceae</taxon>
        <taxon>Panicinae</taxon>
        <taxon>Panicum</taxon>
        <taxon>Panicum sect. Hiantes</taxon>
    </lineage>
</organism>
<sequence length="98" mass="11677">MSIYDLETLILRCWWTSARKRLQKSDRRNLDSIVILVLWILWLERNRRVFDRKTRLVHQLLPLIADEAVQWVLAGYFLVEPLALALGRHFGRTFSVSL</sequence>